<protein>
    <submittedName>
        <fullName evidence="2">Carboxypeptidase-like protein</fullName>
    </submittedName>
</protein>
<organism evidence="2 3">
    <name type="scientific">Flavobacterium lacus</name>
    <dbReference type="NCBI Taxonomy" id="1353778"/>
    <lineage>
        <taxon>Bacteria</taxon>
        <taxon>Pseudomonadati</taxon>
        <taxon>Bacteroidota</taxon>
        <taxon>Flavobacteriia</taxon>
        <taxon>Flavobacteriales</taxon>
        <taxon>Flavobacteriaceae</taxon>
        <taxon>Flavobacterium</taxon>
    </lineage>
</organism>
<gene>
    <name evidence="2" type="ORF">B0I10_11158</name>
</gene>
<dbReference type="Proteomes" id="UP000249518">
    <property type="component" value="Unassembled WGS sequence"/>
</dbReference>
<dbReference type="Gene3D" id="2.60.40.1120">
    <property type="entry name" value="Carboxypeptidase-like, regulatory domain"/>
    <property type="match status" value="1"/>
</dbReference>
<comment type="caution">
    <text evidence="2">The sequence shown here is derived from an EMBL/GenBank/DDBJ whole genome shotgun (WGS) entry which is preliminary data.</text>
</comment>
<feature type="signal peptide" evidence="1">
    <location>
        <begin position="1"/>
        <end position="18"/>
    </location>
</feature>
<accession>A0A328WUV2</accession>
<evidence type="ECO:0000256" key="1">
    <source>
        <dbReference type="SAM" id="SignalP"/>
    </source>
</evidence>
<keyword evidence="3" id="KW-1185">Reference proteome</keyword>
<dbReference type="OrthoDB" id="766873at2"/>
<sequence length="403" mass="46450">MKKIYLFLFALIALPSTAQSLIFEGKIVDKTTQESIPFANILVQNSTQGVISNEDGAFKFYIPKDAENIEISHIGYKTQVFLVKEIKAEPVTILLESDEMALEEVIVTNKPINQILAGVLLNSKNQLDKSIKLETYYREFVQINNKYSKFADGMIDFYIQPKKKEKVEGKLVVNQSRAFQLASDDEIEKKGKADLAEMDSFFDIQKAANGFFTYEYIQTLSSEKANENYEYELRSKKDQNGNTLEVIYIKPKPNVKKALLTGKIIYDPIQKVVLDIDIKMAENHKQYVETINALIMKFAVHDIQIKQTYKFINGKYIPGYRKSLIDLHIKFGKQMNDRMMCISDLVVTDFTDDVSSFPEKNKLFKERNLYSNGMNFTENFWETNNALPLSENEERILQTLKSK</sequence>
<name>A0A328WUV2_9FLAO</name>
<reference evidence="2 3" key="1">
    <citation type="submission" date="2018-06" db="EMBL/GenBank/DDBJ databases">
        <title>Genomic Encyclopedia of Type Strains, Phase III (KMG-III): the genomes of soil and plant-associated and newly described type strains.</title>
        <authorList>
            <person name="Whitman W."/>
        </authorList>
    </citation>
    <scope>NUCLEOTIDE SEQUENCE [LARGE SCALE GENOMIC DNA]</scope>
    <source>
        <strain evidence="2 3">CGMCC 1.12504</strain>
    </source>
</reference>
<proteinExistence type="predicted"/>
<evidence type="ECO:0000313" key="3">
    <source>
        <dbReference type="Proteomes" id="UP000249518"/>
    </source>
</evidence>
<keyword evidence="1" id="KW-0732">Signal</keyword>
<dbReference type="GO" id="GO:0004180">
    <property type="term" value="F:carboxypeptidase activity"/>
    <property type="evidence" value="ECO:0007669"/>
    <property type="project" value="UniProtKB-KW"/>
</dbReference>
<keyword evidence="2" id="KW-0121">Carboxypeptidase</keyword>
<dbReference type="RefSeq" id="WP_112086637.1">
    <property type="nucleotide sequence ID" value="NZ_QLSV01000011.1"/>
</dbReference>
<dbReference type="EMBL" id="QLSV01000011">
    <property type="protein sequence ID" value="RAR47148.1"/>
    <property type="molecule type" value="Genomic_DNA"/>
</dbReference>
<dbReference type="Pfam" id="PF13715">
    <property type="entry name" value="CarbopepD_reg_2"/>
    <property type="match status" value="1"/>
</dbReference>
<dbReference type="InterPro" id="IPR008969">
    <property type="entry name" value="CarboxyPept-like_regulatory"/>
</dbReference>
<keyword evidence="2" id="KW-0645">Protease</keyword>
<feature type="chain" id="PRO_5016249816" evidence="1">
    <location>
        <begin position="19"/>
        <end position="403"/>
    </location>
</feature>
<dbReference type="SUPFAM" id="SSF49464">
    <property type="entry name" value="Carboxypeptidase regulatory domain-like"/>
    <property type="match status" value="1"/>
</dbReference>
<keyword evidence="2" id="KW-0378">Hydrolase</keyword>
<evidence type="ECO:0000313" key="2">
    <source>
        <dbReference type="EMBL" id="RAR47148.1"/>
    </source>
</evidence>
<dbReference type="AlphaFoldDB" id="A0A328WUV2"/>